<name>A0A2U3ADK4_9BACL</name>
<dbReference type="InterPro" id="IPR053959">
    <property type="entry name" value="YvlB/LiaX_N"/>
</dbReference>
<gene>
    <name evidence="5" type="ORF">DFR61_11254</name>
    <name evidence="4" type="ORF">NCTC10597_00490</name>
</gene>
<evidence type="ECO:0000313" key="5">
    <source>
        <dbReference type="EMBL" id="TDR39279.1"/>
    </source>
</evidence>
<dbReference type="Pfam" id="PF13349">
    <property type="entry name" value="DUF4097"/>
    <property type="match status" value="1"/>
</dbReference>
<organism evidence="4 6">
    <name type="scientific">Kurthia zopfii</name>
    <dbReference type="NCBI Taxonomy" id="1650"/>
    <lineage>
        <taxon>Bacteria</taxon>
        <taxon>Bacillati</taxon>
        <taxon>Bacillota</taxon>
        <taxon>Bacilli</taxon>
        <taxon>Bacillales</taxon>
        <taxon>Caryophanaceae</taxon>
        <taxon>Kurthia</taxon>
    </lineage>
</organism>
<dbReference type="InterPro" id="IPR025164">
    <property type="entry name" value="Toastrack_DUF4097"/>
</dbReference>
<dbReference type="AlphaFoldDB" id="A0A2U3ADK4"/>
<dbReference type="EMBL" id="UGNP01000001">
    <property type="protein sequence ID" value="STX08824.1"/>
    <property type="molecule type" value="Genomic_DNA"/>
</dbReference>
<dbReference type="Proteomes" id="UP000294641">
    <property type="component" value="Unassembled WGS sequence"/>
</dbReference>
<reference evidence="5 7" key="2">
    <citation type="submission" date="2019-03" db="EMBL/GenBank/DDBJ databases">
        <title>Genomic Encyclopedia of Type Strains, Phase IV (KMG-IV): sequencing the most valuable type-strain genomes for metagenomic binning, comparative biology and taxonomic classification.</title>
        <authorList>
            <person name="Goeker M."/>
        </authorList>
    </citation>
    <scope>NUCLEOTIDE SEQUENCE [LARGE SCALE GENOMIC DNA]</scope>
    <source>
        <strain evidence="5 7">DSM 20580</strain>
    </source>
</reference>
<accession>A0A2U3ADK4</accession>
<evidence type="ECO:0000259" key="2">
    <source>
        <dbReference type="Pfam" id="PF13349"/>
    </source>
</evidence>
<feature type="domain" description="YvlB/LiaX N-terminal" evidence="3">
    <location>
        <begin position="3"/>
        <end position="31"/>
    </location>
</feature>
<sequence length="375" mass="41873">MHEERKRILKLVENGVISAEEAIVLLEKLGTTTEQKAPMADSTKEKETFQGEFTKEESKKEEEDPFLDDLKKDFNYFSTKVMDFVGDALNKVTGTNFSTMGKEGAVEWTIPLEGTFNSISVDMPNGQLTVRDSADERAYLEVTSTPILQIGSMKDLTEEEIREQFNYAVDGETLRIHHAAKMIKSEVIAYIPKGEYKKIRANLFNGSFTMHNVDVEQVRVETKNGSIKLADIKFDSIEVESVNGSIDIRDLTGRELEAETVNGRVYVDGKIQSLEGQSVNGHVVLTTRDHTAKLLKGQTVAGSIEVYIPKDLSLDGEVSSAFGKMDVKLSDVEFLQESNQMFSKTTRFRKSLDHSSALSIKGETKTGSVIVRYTL</sequence>
<feature type="domain" description="DUF4097" evidence="2">
    <location>
        <begin position="179"/>
        <end position="341"/>
    </location>
</feature>
<reference evidence="4 6" key="1">
    <citation type="submission" date="2018-06" db="EMBL/GenBank/DDBJ databases">
        <authorList>
            <consortium name="Pathogen Informatics"/>
            <person name="Doyle S."/>
        </authorList>
    </citation>
    <scope>NUCLEOTIDE SEQUENCE [LARGE SCALE GENOMIC DNA]</scope>
    <source>
        <strain evidence="4 6">NCTC10597</strain>
    </source>
</reference>
<keyword evidence="7" id="KW-1185">Reference proteome</keyword>
<evidence type="ECO:0000313" key="7">
    <source>
        <dbReference type="Proteomes" id="UP000294641"/>
    </source>
</evidence>
<feature type="region of interest" description="Disordered" evidence="1">
    <location>
        <begin position="34"/>
        <end position="64"/>
    </location>
</feature>
<dbReference type="OrthoDB" id="2240743at2"/>
<evidence type="ECO:0000256" key="1">
    <source>
        <dbReference type="SAM" id="MobiDB-lite"/>
    </source>
</evidence>
<dbReference type="EMBL" id="SNZG01000012">
    <property type="protein sequence ID" value="TDR39279.1"/>
    <property type="molecule type" value="Genomic_DNA"/>
</dbReference>
<feature type="compositionally biased region" description="Basic and acidic residues" evidence="1">
    <location>
        <begin position="42"/>
        <end position="64"/>
    </location>
</feature>
<dbReference type="Pfam" id="PF22746">
    <property type="entry name" value="SHOCT-like_DUF2089-C"/>
    <property type="match status" value="1"/>
</dbReference>
<proteinExistence type="predicted"/>
<protein>
    <submittedName>
        <fullName evidence="5">DUF4097 and DUF4098 domain-containing protein YvlB</fullName>
    </submittedName>
</protein>
<dbReference type="RefSeq" id="WP_109349365.1">
    <property type="nucleotide sequence ID" value="NZ_BJUE01000034.1"/>
</dbReference>
<dbReference type="Proteomes" id="UP000254330">
    <property type="component" value="Unassembled WGS sequence"/>
</dbReference>
<evidence type="ECO:0000259" key="3">
    <source>
        <dbReference type="Pfam" id="PF22746"/>
    </source>
</evidence>
<evidence type="ECO:0000313" key="6">
    <source>
        <dbReference type="Proteomes" id="UP000254330"/>
    </source>
</evidence>
<evidence type="ECO:0000313" key="4">
    <source>
        <dbReference type="EMBL" id="STX08824.1"/>
    </source>
</evidence>
<comment type="caution">
    <text evidence="4">The sequence shown here is derived from an EMBL/GenBank/DDBJ whole genome shotgun (WGS) entry which is preliminary data.</text>
</comment>